<gene>
    <name evidence="1" type="ORF">J0M35_08120</name>
</gene>
<organism evidence="1 2">
    <name type="scientific">Candidatus Obscuribacter phosphatis</name>
    <dbReference type="NCBI Taxonomy" id="1906157"/>
    <lineage>
        <taxon>Bacteria</taxon>
        <taxon>Bacillati</taxon>
        <taxon>Candidatus Melainabacteria</taxon>
        <taxon>Candidatus Obscuribacterales</taxon>
        <taxon>Candidatus Obscuribacteraceae</taxon>
        <taxon>Candidatus Obscuribacter</taxon>
    </lineage>
</organism>
<dbReference type="AlphaFoldDB" id="A0A8J7TKT7"/>
<sequence>MTEEPKRSKQQIEDQIRAWASRARMALSAGLLDLHEQALERKNLLENELAKLNEFDLGEFD</sequence>
<name>A0A8J7TKT7_9BACT</name>
<evidence type="ECO:0000313" key="2">
    <source>
        <dbReference type="Proteomes" id="UP000664277"/>
    </source>
</evidence>
<protein>
    <submittedName>
        <fullName evidence="1">Uncharacterized protein</fullName>
    </submittedName>
</protein>
<comment type="caution">
    <text evidence="1">The sequence shown here is derived from an EMBL/GenBank/DDBJ whole genome shotgun (WGS) entry which is preliminary data.</text>
</comment>
<dbReference type="Proteomes" id="UP000664277">
    <property type="component" value="Unassembled WGS sequence"/>
</dbReference>
<proteinExistence type="predicted"/>
<dbReference type="EMBL" id="JAFLCK010000009">
    <property type="protein sequence ID" value="MBN8660310.1"/>
    <property type="molecule type" value="Genomic_DNA"/>
</dbReference>
<accession>A0A8J7TKT7</accession>
<reference evidence="1" key="1">
    <citation type="submission" date="2021-02" db="EMBL/GenBank/DDBJ databases">
        <title>Genome-Resolved Metagenomics of a Microbial Community Performing Photosynthetic Biological Nutrient Removal.</title>
        <authorList>
            <person name="Mcdaniel E.A."/>
        </authorList>
    </citation>
    <scope>NUCLEOTIDE SEQUENCE</scope>
    <source>
        <strain evidence="1">UWPOB_OBS1</strain>
    </source>
</reference>
<evidence type="ECO:0000313" key="1">
    <source>
        <dbReference type="EMBL" id="MBN8660310.1"/>
    </source>
</evidence>